<feature type="domain" description="Methyltransferase FkbM" evidence="1">
    <location>
        <begin position="85"/>
        <end position="240"/>
    </location>
</feature>
<organism evidence="2 3">
    <name type="scientific">Persephonella hydrogeniphila</name>
    <dbReference type="NCBI Taxonomy" id="198703"/>
    <lineage>
        <taxon>Bacteria</taxon>
        <taxon>Pseudomonadati</taxon>
        <taxon>Aquificota</taxon>
        <taxon>Aquificia</taxon>
        <taxon>Aquificales</taxon>
        <taxon>Hydrogenothermaceae</taxon>
        <taxon>Persephonella</taxon>
    </lineage>
</organism>
<dbReference type="Gene3D" id="3.40.50.150">
    <property type="entry name" value="Vaccinia Virus protein VP39"/>
    <property type="match status" value="1"/>
</dbReference>
<dbReference type="AlphaFoldDB" id="A0A285NM15"/>
<dbReference type="PANTHER" id="PTHR34203:SF15">
    <property type="entry name" value="SLL1173 PROTEIN"/>
    <property type="match status" value="1"/>
</dbReference>
<evidence type="ECO:0000259" key="1">
    <source>
        <dbReference type="Pfam" id="PF05050"/>
    </source>
</evidence>
<dbReference type="PANTHER" id="PTHR34203">
    <property type="entry name" value="METHYLTRANSFERASE, FKBM FAMILY PROTEIN"/>
    <property type="match status" value="1"/>
</dbReference>
<dbReference type="RefSeq" id="WP_097001022.1">
    <property type="nucleotide sequence ID" value="NZ_OBEI01000011.1"/>
</dbReference>
<proteinExistence type="predicted"/>
<dbReference type="Proteomes" id="UP000219036">
    <property type="component" value="Unassembled WGS sequence"/>
</dbReference>
<keyword evidence="3" id="KW-1185">Reference proteome</keyword>
<reference evidence="3" key="1">
    <citation type="submission" date="2017-09" db="EMBL/GenBank/DDBJ databases">
        <authorList>
            <person name="Varghese N."/>
            <person name="Submissions S."/>
        </authorList>
    </citation>
    <scope>NUCLEOTIDE SEQUENCE [LARGE SCALE GENOMIC DNA]</scope>
    <source>
        <strain evidence="3">DSM 15103</strain>
    </source>
</reference>
<keyword evidence="2" id="KW-0808">Transferase</keyword>
<dbReference type="NCBIfam" id="TIGR01444">
    <property type="entry name" value="fkbM_fam"/>
    <property type="match status" value="1"/>
</dbReference>
<dbReference type="InterPro" id="IPR006342">
    <property type="entry name" value="FkbM_mtfrase"/>
</dbReference>
<evidence type="ECO:0000313" key="3">
    <source>
        <dbReference type="Proteomes" id="UP000219036"/>
    </source>
</evidence>
<accession>A0A285NM15</accession>
<dbReference type="SUPFAM" id="SSF53335">
    <property type="entry name" value="S-adenosyl-L-methionine-dependent methyltransferases"/>
    <property type="match status" value="1"/>
</dbReference>
<dbReference type="InterPro" id="IPR052514">
    <property type="entry name" value="SAM-dependent_MTase"/>
</dbReference>
<protein>
    <submittedName>
        <fullName evidence="2">Methyltransferase, FkbM family</fullName>
    </submittedName>
</protein>
<dbReference type="Pfam" id="PF05050">
    <property type="entry name" value="Methyltransf_21"/>
    <property type="match status" value="1"/>
</dbReference>
<evidence type="ECO:0000313" key="2">
    <source>
        <dbReference type="EMBL" id="SNZ10509.1"/>
    </source>
</evidence>
<dbReference type="EMBL" id="OBEI01000011">
    <property type="protein sequence ID" value="SNZ10509.1"/>
    <property type="molecule type" value="Genomic_DNA"/>
</dbReference>
<keyword evidence="2" id="KW-0489">Methyltransferase</keyword>
<sequence length="281" mass="33011">MKNFLKPFFRGTFSGIQIFRELVYFLNKESLNNRYLIVKLRNCDCYLLVDTSDSWGTDVLRFGVVETPEDKFVKKIIKNGNTVLDIGAHWGGFSTCFGNLVGEKGKVYSFEASRRNFSFLRKNIKINRLEGIVESFNFAVGEKEGYVELTISEESSGHNSIVRKNINSRKKETVKQIYIDKFIEENNINRVDFIKIDVEGYELNVLMGMETLLKRSKDLWLFIEFSPMFMRKEDALKLYELLQKNFKKTFIAHQKKVYEVPWEEALKISMEKGQRNLFLYK</sequence>
<name>A0A285NM15_9AQUI</name>
<dbReference type="InterPro" id="IPR029063">
    <property type="entry name" value="SAM-dependent_MTases_sf"/>
</dbReference>
<gene>
    <name evidence="2" type="ORF">SAMN06265182_1867</name>
</gene>
<dbReference type="GO" id="GO:0032259">
    <property type="term" value="P:methylation"/>
    <property type="evidence" value="ECO:0007669"/>
    <property type="project" value="UniProtKB-KW"/>
</dbReference>
<dbReference type="OrthoDB" id="9812600at2"/>
<dbReference type="GO" id="GO:0008168">
    <property type="term" value="F:methyltransferase activity"/>
    <property type="evidence" value="ECO:0007669"/>
    <property type="project" value="UniProtKB-KW"/>
</dbReference>